<proteinExistence type="inferred from homology"/>
<dbReference type="EMBL" id="CAEZYF010000006">
    <property type="protein sequence ID" value="CAB4719263.1"/>
    <property type="molecule type" value="Genomic_DNA"/>
</dbReference>
<dbReference type="GO" id="GO:0008773">
    <property type="term" value="F:[protein-PII] uridylyltransferase activity"/>
    <property type="evidence" value="ECO:0007669"/>
    <property type="project" value="InterPro"/>
</dbReference>
<keyword evidence="1" id="KW-0808">Transferase</keyword>
<evidence type="ECO:0000256" key="5">
    <source>
        <dbReference type="ARBA" id="ARBA00022842"/>
    </source>
</evidence>
<feature type="domain" description="ACT" evidence="7">
    <location>
        <begin position="603"/>
        <end position="682"/>
    </location>
</feature>
<evidence type="ECO:0000259" key="7">
    <source>
        <dbReference type="PROSITE" id="PS51671"/>
    </source>
</evidence>
<dbReference type="InterPro" id="IPR045865">
    <property type="entry name" value="ACT-like_dom_sf"/>
</dbReference>
<gene>
    <name evidence="10" type="ORF">UFOPK2656_01197</name>
    <name evidence="11" type="ORF">UFOPK3099_02720</name>
    <name evidence="12" type="ORF">UFOPK3651_01418</name>
    <name evidence="13" type="ORF">UFOPK3931_01890</name>
    <name evidence="9" type="ORF">UFOPK4189_01271</name>
</gene>
<dbReference type="EMBL" id="CAFAAV010000300">
    <property type="protein sequence ID" value="CAB4835278.1"/>
    <property type="molecule type" value="Genomic_DNA"/>
</dbReference>
<dbReference type="CDD" id="cd00077">
    <property type="entry name" value="HDc"/>
    <property type="match status" value="1"/>
</dbReference>
<keyword evidence="6" id="KW-0511">Multifunctional enzyme</keyword>
<dbReference type="CDD" id="cd04900">
    <property type="entry name" value="ACT_UUR-like_1"/>
    <property type="match status" value="1"/>
</dbReference>
<evidence type="ECO:0000256" key="6">
    <source>
        <dbReference type="ARBA" id="ARBA00023268"/>
    </source>
</evidence>
<dbReference type="GO" id="GO:0016787">
    <property type="term" value="F:hydrolase activity"/>
    <property type="evidence" value="ECO:0007669"/>
    <property type="project" value="UniProtKB-KW"/>
</dbReference>
<dbReference type="EMBL" id="CAFBMT010000006">
    <property type="protein sequence ID" value="CAB4930052.1"/>
    <property type="molecule type" value="Genomic_DNA"/>
</dbReference>
<dbReference type="InterPro" id="IPR010043">
    <property type="entry name" value="UTase/UR"/>
</dbReference>
<keyword evidence="2" id="KW-0548">Nucleotidyltransferase</keyword>
<feature type="domain" description="ACT" evidence="7">
    <location>
        <begin position="715"/>
        <end position="786"/>
    </location>
</feature>
<accession>A0A6J7P5R0</accession>
<dbReference type="EMBL" id="CAFBOL010000052">
    <property type="protein sequence ID" value="CAB4997354.1"/>
    <property type="molecule type" value="Genomic_DNA"/>
</dbReference>
<dbReference type="SUPFAM" id="SSF55021">
    <property type="entry name" value="ACT-like"/>
    <property type="match status" value="2"/>
</dbReference>
<evidence type="ECO:0000313" key="11">
    <source>
        <dbReference type="EMBL" id="CAB4835278.1"/>
    </source>
</evidence>
<dbReference type="PANTHER" id="PTHR47320">
    <property type="entry name" value="BIFUNCTIONAL URIDYLYLTRANSFERASE/URIDYLYL-REMOVING ENZYME"/>
    <property type="match status" value="1"/>
</dbReference>
<dbReference type="SMART" id="SM00471">
    <property type="entry name" value="HDc"/>
    <property type="match status" value="1"/>
</dbReference>
<dbReference type="InterPro" id="IPR002912">
    <property type="entry name" value="ACT_dom"/>
</dbReference>
<dbReference type="PIRSF" id="PIRSF006288">
    <property type="entry name" value="PII_uridyltransf"/>
    <property type="match status" value="1"/>
</dbReference>
<dbReference type="InterPro" id="IPR013546">
    <property type="entry name" value="PII_UdlTrfase/GS_AdlTrfase"/>
</dbReference>
<organism evidence="13">
    <name type="scientific">freshwater metagenome</name>
    <dbReference type="NCBI Taxonomy" id="449393"/>
    <lineage>
        <taxon>unclassified sequences</taxon>
        <taxon>metagenomes</taxon>
        <taxon>ecological metagenomes</taxon>
    </lineage>
</organism>
<name>A0A6J7P5R0_9ZZZZ</name>
<dbReference type="SUPFAM" id="SSF81301">
    <property type="entry name" value="Nucleotidyltransferase"/>
    <property type="match status" value="1"/>
</dbReference>
<dbReference type="InterPro" id="IPR003607">
    <property type="entry name" value="HD/PDEase_dom"/>
</dbReference>
<evidence type="ECO:0000313" key="9">
    <source>
        <dbReference type="EMBL" id="CAB4363492.1"/>
    </source>
</evidence>
<dbReference type="InterPro" id="IPR043519">
    <property type="entry name" value="NT_sf"/>
</dbReference>
<dbReference type="PANTHER" id="PTHR47320:SF1">
    <property type="entry name" value="BIFUNCTIONAL URIDYLYLTRANSFERASE_URIDYLYL-REMOVING ENZYME"/>
    <property type="match status" value="1"/>
</dbReference>
<evidence type="ECO:0000256" key="4">
    <source>
        <dbReference type="ARBA" id="ARBA00022801"/>
    </source>
</evidence>
<dbReference type="HAMAP" id="MF_00277">
    <property type="entry name" value="PII_uridylyl_transf"/>
    <property type="match status" value="1"/>
</dbReference>
<dbReference type="Pfam" id="PF01966">
    <property type="entry name" value="HD"/>
    <property type="match status" value="1"/>
</dbReference>
<keyword evidence="5" id="KW-0460">Magnesium</keyword>
<dbReference type="EMBL" id="CAESGF010000006">
    <property type="protein sequence ID" value="CAB4363492.1"/>
    <property type="molecule type" value="Genomic_DNA"/>
</dbReference>
<dbReference type="AlphaFoldDB" id="A0A6J7P5R0"/>
<dbReference type="Gene3D" id="1.10.3090.10">
    <property type="entry name" value="cca-adding enzyme, domain 2"/>
    <property type="match status" value="1"/>
</dbReference>
<evidence type="ECO:0000256" key="3">
    <source>
        <dbReference type="ARBA" id="ARBA00022737"/>
    </source>
</evidence>
<feature type="domain" description="HD" evidence="8">
    <location>
        <begin position="420"/>
        <end position="524"/>
    </location>
</feature>
<evidence type="ECO:0000256" key="2">
    <source>
        <dbReference type="ARBA" id="ARBA00022695"/>
    </source>
</evidence>
<reference evidence="13" key="1">
    <citation type="submission" date="2020-05" db="EMBL/GenBank/DDBJ databases">
        <authorList>
            <person name="Chiriac C."/>
            <person name="Salcher M."/>
            <person name="Ghai R."/>
            <person name="Kavagutti S V."/>
        </authorList>
    </citation>
    <scope>NUCLEOTIDE SEQUENCE</scope>
</reference>
<keyword evidence="3" id="KW-0677">Repeat</keyword>
<dbReference type="PROSITE" id="PS51831">
    <property type="entry name" value="HD"/>
    <property type="match status" value="1"/>
</dbReference>
<evidence type="ECO:0000313" key="12">
    <source>
        <dbReference type="EMBL" id="CAB4930052.1"/>
    </source>
</evidence>
<protein>
    <submittedName>
        <fullName evidence="13">Unannotated protein</fullName>
    </submittedName>
</protein>
<sequence>MVATQIDAATIRRVRAQLIGDVDLAGRALARRLSQIADSWLESLAAGLPAGWALVATGGYAGALLCPGSDIDVVLLHPPKEKEAAVRDVAEKLWYPMWDAGIKLSPSAHTVKSMLQLAADDLDTATTILRLRTLAGDPTLAHQLQTGGLEQWRRKPFVWLQRMHEAGQVRWTKCGDVASRLEPDLKDGRGGLRDYDTIRWALALDRPEITEALELPFEDLAGPADVLLAARCELHRVTGRFANTLLLQDQDLVAENMGFADADALMLNLAGAAHSVEWATDRFWRRIDRLQRRVSKGGGQSHHLPDEVPGVIVVDGEVQLTADADVDEQSFVFRAAAAAAHAGYPIGPRSLRLLASRGPQAGEPWTERTRRAFVSLLGSGPTLVSAVEALERYDLFSRYLPEWRHVRSLPQRNAFHTYTVDRHLLQTVANCAEFLRVVARPDLLLVGAMLHDIGKGHPGDHTEVGIQLVDTIAPRMGFESDDVRVIRSLVEHHLLLAETATRRDLSDPRTAAIVAEAVLDTSTLELLVALTEADSRATGPSAWSNWKADLIIELANAVAEDLRGELRLSEPRVATDRFHALMSQVNADDALHIEHEPSGDFDVLRIVSRDRRGLFAVIAGTLALHSLDVVGASALTDPAGLAVDEFRILRSSGRETNWAKVEHDLRSALAGDLDIDARLEQRIKAYGRTHKRAMAAAEARLEVLVSNDASDVTTVIEVRAPDGLAVLYRLSHALSLAGVDIRSAKVATLGHEVVDVFYVSSPADGGKIPAAGHEAMRDQLRVALAD</sequence>
<dbReference type="SUPFAM" id="SSF109604">
    <property type="entry name" value="HD-domain/PDEase-like"/>
    <property type="match status" value="1"/>
</dbReference>
<keyword evidence="4" id="KW-0378">Hydrolase</keyword>
<evidence type="ECO:0000259" key="8">
    <source>
        <dbReference type="PROSITE" id="PS51831"/>
    </source>
</evidence>
<evidence type="ECO:0000256" key="1">
    <source>
        <dbReference type="ARBA" id="ARBA00022679"/>
    </source>
</evidence>
<evidence type="ECO:0000313" key="13">
    <source>
        <dbReference type="EMBL" id="CAB4997354.1"/>
    </source>
</evidence>
<evidence type="ECO:0000313" key="10">
    <source>
        <dbReference type="EMBL" id="CAB4719263.1"/>
    </source>
</evidence>
<dbReference type="PROSITE" id="PS51671">
    <property type="entry name" value="ACT"/>
    <property type="match status" value="2"/>
</dbReference>
<dbReference type="InterPro" id="IPR006674">
    <property type="entry name" value="HD_domain"/>
</dbReference>
<dbReference type="Pfam" id="PF08335">
    <property type="entry name" value="GlnD_UR_UTase"/>
    <property type="match status" value="1"/>
</dbReference>
<dbReference type="NCBIfam" id="NF002895">
    <property type="entry name" value="PRK03381.1"/>
    <property type="match status" value="1"/>
</dbReference>